<gene>
    <name evidence="5" type="ORF">METZ01_LOCUS184060</name>
</gene>
<reference evidence="5" key="1">
    <citation type="submission" date="2018-05" db="EMBL/GenBank/DDBJ databases">
        <authorList>
            <person name="Lanie J.A."/>
            <person name="Ng W.-L."/>
            <person name="Kazmierczak K.M."/>
            <person name="Andrzejewski T.M."/>
            <person name="Davidsen T.M."/>
            <person name="Wayne K.J."/>
            <person name="Tettelin H."/>
            <person name="Glass J.I."/>
            <person name="Rusch D."/>
            <person name="Podicherti R."/>
            <person name="Tsui H.-C.T."/>
            <person name="Winkler M.E."/>
        </authorList>
    </citation>
    <scope>NUCLEOTIDE SEQUENCE</scope>
</reference>
<dbReference type="EMBL" id="UINC01036755">
    <property type="protein sequence ID" value="SVB31206.1"/>
    <property type="molecule type" value="Genomic_DNA"/>
</dbReference>
<dbReference type="InterPro" id="IPR006311">
    <property type="entry name" value="TAT_signal"/>
</dbReference>
<comment type="similarity">
    <text evidence="1">Belongs to the intradiol ring-cleavage dioxygenase family.</text>
</comment>
<protein>
    <recommendedName>
        <fullName evidence="4">Intradiol ring-cleavage dioxygenases domain-containing protein</fullName>
    </recommendedName>
</protein>
<accession>A0A382CYB0</accession>
<sequence length="219" mass="24894">MKSGFNPSRRSFLKSSVALGSLLVAEILNPLSAFPACIRTPSETSGPFYPLTYPLDNDNDLTFFKNKSEKAQGDIIFIKGVVQDEKCRPIPGAQVEIWQACSTGKYNHPGDRNSAKLDPNFQYWGKAISNDKGEYGFKTIKPGSYPVSWFWTRPPHIHFMVRSRNFHPFTTQMYFAGEPLNSKDRLLGDHLKEDQERYIIPFQETTGIRIGKLDLTLKL</sequence>
<dbReference type="InterPro" id="IPR039387">
    <property type="entry name" value="3_4-PCD"/>
</dbReference>
<keyword evidence="3" id="KW-0560">Oxidoreductase</keyword>
<dbReference type="InterPro" id="IPR000627">
    <property type="entry name" value="Intradiol_dOase_C"/>
</dbReference>
<evidence type="ECO:0000313" key="5">
    <source>
        <dbReference type="EMBL" id="SVB31206.1"/>
    </source>
</evidence>
<dbReference type="PANTHER" id="PTHR33711:SF10">
    <property type="entry name" value="INTRADIOL RING-CLEAVAGE DIOXYGENASES DOMAIN-CONTAINING PROTEIN"/>
    <property type="match status" value="1"/>
</dbReference>
<proteinExistence type="inferred from homology"/>
<dbReference type="SUPFAM" id="SSF49482">
    <property type="entry name" value="Aromatic compound dioxygenase"/>
    <property type="match status" value="1"/>
</dbReference>
<dbReference type="AlphaFoldDB" id="A0A382CYB0"/>
<dbReference type="PANTHER" id="PTHR33711">
    <property type="entry name" value="DIOXYGENASE, PUTATIVE (AFU_ORTHOLOGUE AFUA_2G02910)-RELATED"/>
    <property type="match status" value="1"/>
</dbReference>
<dbReference type="CDD" id="cd03459">
    <property type="entry name" value="3_4-PCD"/>
    <property type="match status" value="1"/>
</dbReference>
<evidence type="ECO:0000256" key="2">
    <source>
        <dbReference type="ARBA" id="ARBA00022964"/>
    </source>
</evidence>
<name>A0A382CYB0_9ZZZZ</name>
<dbReference type="InterPro" id="IPR050770">
    <property type="entry name" value="Intradiol_RC_Dioxygenase"/>
</dbReference>
<feature type="domain" description="Intradiol ring-cleavage dioxygenases" evidence="4">
    <location>
        <begin position="46"/>
        <end position="182"/>
    </location>
</feature>
<evidence type="ECO:0000256" key="1">
    <source>
        <dbReference type="ARBA" id="ARBA00007825"/>
    </source>
</evidence>
<keyword evidence="2" id="KW-0223">Dioxygenase</keyword>
<dbReference type="InterPro" id="IPR015889">
    <property type="entry name" value="Intradiol_dOase_core"/>
</dbReference>
<evidence type="ECO:0000256" key="3">
    <source>
        <dbReference type="ARBA" id="ARBA00023002"/>
    </source>
</evidence>
<organism evidence="5">
    <name type="scientific">marine metagenome</name>
    <dbReference type="NCBI Taxonomy" id="408172"/>
    <lineage>
        <taxon>unclassified sequences</taxon>
        <taxon>metagenomes</taxon>
        <taxon>ecological metagenomes</taxon>
    </lineage>
</organism>
<dbReference type="GO" id="GO:0018578">
    <property type="term" value="F:protocatechuate 3,4-dioxygenase activity"/>
    <property type="evidence" value="ECO:0007669"/>
    <property type="project" value="InterPro"/>
</dbReference>
<dbReference type="Gene3D" id="2.60.130.10">
    <property type="entry name" value="Aromatic compound dioxygenase"/>
    <property type="match status" value="1"/>
</dbReference>
<dbReference type="PROSITE" id="PS51318">
    <property type="entry name" value="TAT"/>
    <property type="match status" value="1"/>
</dbReference>
<evidence type="ECO:0000259" key="4">
    <source>
        <dbReference type="Pfam" id="PF00775"/>
    </source>
</evidence>
<dbReference type="GO" id="GO:0008199">
    <property type="term" value="F:ferric iron binding"/>
    <property type="evidence" value="ECO:0007669"/>
    <property type="project" value="InterPro"/>
</dbReference>
<dbReference type="Pfam" id="PF00775">
    <property type="entry name" value="Dioxygenase_C"/>
    <property type="match status" value="1"/>
</dbReference>